<feature type="active site" description="Proton acceptor" evidence="12">
    <location>
        <position position="284"/>
    </location>
</feature>
<feature type="domain" description="Carbohydrate kinase PfkB" evidence="14">
    <location>
        <begin position="34"/>
        <end position="325"/>
    </location>
</feature>
<feature type="binding site" evidence="12">
    <location>
        <position position="280"/>
    </location>
    <ligand>
        <name>K(+)</name>
        <dbReference type="ChEBI" id="CHEBI:29103"/>
    </ligand>
</feature>
<comment type="similarity">
    <text evidence="12">Belongs to the carbohydrate kinase PfkB family. Ribokinase subfamily.</text>
</comment>
<dbReference type="InterPro" id="IPR029056">
    <property type="entry name" value="Ribokinase-like"/>
</dbReference>
<dbReference type="GO" id="GO:0019303">
    <property type="term" value="P:D-ribose catabolic process"/>
    <property type="evidence" value="ECO:0007669"/>
    <property type="project" value="UniProtKB-UniRule"/>
</dbReference>
<keyword evidence="9 12" id="KW-0460">Magnesium</keyword>
<comment type="catalytic activity">
    <reaction evidence="12">
        <text>D-ribose + ATP = D-ribose 5-phosphate + ADP + H(+)</text>
        <dbReference type="Rhea" id="RHEA:13697"/>
        <dbReference type="ChEBI" id="CHEBI:15378"/>
        <dbReference type="ChEBI" id="CHEBI:30616"/>
        <dbReference type="ChEBI" id="CHEBI:47013"/>
        <dbReference type="ChEBI" id="CHEBI:78346"/>
        <dbReference type="ChEBI" id="CHEBI:456216"/>
        <dbReference type="EC" id="2.7.1.15"/>
    </reaction>
</comment>
<evidence type="ECO:0000256" key="2">
    <source>
        <dbReference type="ARBA" id="ARBA00012035"/>
    </source>
</evidence>
<dbReference type="Proteomes" id="UP000050488">
    <property type="component" value="Unassembled WGS sequence"/>
</dbReference>
<keyword evidence="7 12" id="KW-0418">Kinase</keyword>
<dbReference type="AlphaFoldDB" id="A0A0Q1AJB7"/>
<dbReference type="UniPathway" id="UPA00916">
    <property type="reaction ID" value="UER00889"/>
</dbReference>
<evidence type="ECO:0000256" key="13">
    <source>
        <dbReference type="SAM" id="MobiDB-lite"/>
    </source>
</evidence>
<dbReference type="Pfam" id="PF00294">
    <property type="entry name" value="PfkB"/>
    <property type="match status" value="1"/>
</dbReference>
<comment type="subunit">
    <text evidence="12">Homodimer.</text>
</comment>
<feature type="binding site" evidence="12">
    <location>
        <position position="319"/>
    </location>
    <ligand>
        <name>K(+)</name>
        <dbReference type="ChEBI" id="CHEBI:29103"/>
    </ligand>
</feature>
<reference evidence="15 16" key="1">
    <citation type="submission" date="2015-10" db="EMBL/GenBank/DDBJ databases">
        <title>Corynebacteirum lowii and Corynebacterium oculi species nova, derived from human clinical disease and and emended description of Corynebacterium mastiditis.</title>
        <authorList>
            <person name="Bernard K."/>
            <person name="Pacheco A.L."/>
            <person name="Mcdougall C."/>
            <person name="Burtx T."/>
            <person name="Weibe D."/>
            <person name="Tyler S."/>
            <person name="Olson A.B."/>
            <person name="Cnockaert M."/>
            <person name="Eguchi H."/>
            <person name="Kuwahara T."/>
            <person name="Nakayama-Imaohji H."/>
            <person name="Boudewijins M."/>
            <person name="Van Hoecke F."/>
            <person name="Bernier A.-M."/>
            <person name="Vandamme P."/>
        </authorList>
    </citation>
    <scope>NUCLEOTIDE SEQUENCE [LARGE SCALE GENOMIC DNA]</scope>
    <source>
        <strain evidence="15 16">NML 130206</strain>
    </source>
</reference>
<dbReference type="EC" id="2.7.1.15" evidence="2 12"/>
<comment type="cofactor">
    <cofactor evidence="12">
        <name>Mg(2+)</name>
        <dbReference type="ChEBI" id="CHEBI:18420"/>
    </cofactor>
    <text evidence="12">Requires a divalent cation, most likely magnesium in vivo, as an electrophilic catalyst to aid phosphoryl group transfer. It is the chelate of the metal and the nucleotide that is the actual substrate.</text>
</comment>
<keyword evidence="10 12" id="KW-0630">Potassium</keyword>
<dbReference type="InterPro" id="IPR011611">
    <property type="entry name" value="PfkB_dom"/>
</dbReference>
<keyword evidence="11 12" id="KW-0119">Carbohydrate metabolism</keyword>
<comment type="subcellular location">
    <subcellularLocation>
        <location evidence="12">Cytoplasm</location>
    </subcellularLocation>
</comment>
<evidence type="ECO:0000256" key="12">
    <source>
        <dbReference type="HAMAP-Rule" id="MF_01987"/>
    </source>
</evidence>
<dbReference type="PRINTS" id="PR00990">
    <property type="entry name" value="RIBOKINASE"/>
</dbReference>
<feature type="binding site" evidence="12">
    <location>
        <position position="314"/>
    </location>
    <ligand>
        <name>K(+)</name>
        <dbReference type="ChEBI" id="CHEBI:29103"/>
    </ligand>
</feature>
<feature type="binding site" evidence="12">
    <location>
        <position position="284"/>
    </location>
    <ligand>
        <name>substrate</name>
    </ligand>
</feature>
<evidence type="ECO:0000256" key="5">
    <source>
        <dbReference type="ARBA" id="ARBA00022723"/>
    </source>
</evidence>
<evidence type="ECO:0000256" key="11">
    <source>
        <dbReference type="ARBA" id="ARBA00023277"/>
    </source>
</evidence>
<comment type="function">
    <text evidence="12">Catalyzes the phosphorylation of ribose at O-5 in a reaction requiring ATP and magnesium. The resulting D-ribose-5-phosphate can then be used either for sythesis of nucleotides, histidine, and tryptophan, or as a component of the pentose phosphate pathway.</text>
</comment>
<feature type="binding site" evidence="12">
    <location>
        <position position="323"/>
    </location>
    <ligand>
        <name>K(+)</name>
        <dbReference type="ChEBI" id="CHEBI:29103"/>
    </ligand>
</feature>
<dbReference type="GO" id="GO:0004747">
    <property type="term" value="F:ribokinase activity"/>
    <property type="evidence" value="ECO:0007669"/>
    <property type="project" value="UniProtKB-UniRule"/>
</dbReference>
<comment type="activity regulation">
    <text evidence="12">Activated by a monovalent cation that binds near, but not in, the active site. The most likely occupant of the site in vivo is potassium. Ion binding induces a conformational change that may alter substrate affinity.</text>
</comment>
<keyword evidence="16" id="KW-1185">Reference proteome</keyword>
<evidence type="ECO:0000256" key="10">
    <source>
        <dbReference type="ARBA" id="ARBA00022958"/>
    </source>
</evidence>
<feature type="binding site" evidence="12">
    <location>
        <position position="278"/>
    </location>
    <ligand>
        <name>K(+)</name>
        <dbReference type="ChEBI" id="CHEBI:29103"/>
    </ligand>
</feature>
<keyword evidence="5 12" id="KW-0479">Metal-binding</keyword>
<comment type="caution">
    <text evidence="15">The sequence shown here is derived from an EMBL/GenBank/DDBJ whole genome shotgun (WGS) entry which is preliminary data.</text>
</comment>
<dbReference type="InterPro" id="IPR002173">
    <property type="entry name" value="Carboh/pur_kinase_PfkB_CS"/>
</dbReference>
<sequence>MPHANGALLGAPHPGPYDAADRTPPPGREKKLSKKVVVVGSINADLTVHVHRHPHPGETLAGSGGEISAGGKGANQAVAAALQDAEVALIGAVGGDAYARPATEYLRSSGVDLAAVAEVEGPTGLAVITVSADGENSIIVVPGANAAVNSEYVGGHAATIKEAAVLLLQGEIPAEGFARAIDSAGENTRVVVNLAPVVPVPREALVQADPLVANEHEAGLILEQLGSPSTSEDPADLARDLLRAGFASVVLTLGAKGALVAQGQEVTPIPTPTITPVDTTGAGDAFAGALAARLARGSSLIDAAHHAARVGAYAATGHGAQASYPGMEDELPG</sequence>
<dbReference type="GO" id="GO:0005829">
    <property type="term" value="C:cytosol"/>
    <property type="evidence" value="ECO:0007669"/>
    <property type="project" value="TreeGrafter"/>
</dbReference>
<dbReference type="Gene3D" id="3.40.1190.20">
    <property type="match status" value="1"/>
</dbReference>
<evidence type="ECO:0000256" key="9">
    <source>
        <dbReference type="ARBA" id="ARBA00022842"/>
    </source>
</evidence>
<feature type="binding site" evidence="12">
    <location>
        <begin position="43"/>
        <end position="45"/>
    </location>
    <ligand>
        <name>substrate</name>
    </ligand>
</feature>
<dbReference type="InterPro" id="IPR002139">
    <property type="entry name" value="Ribo/fructo_kinase"/>
</dbReference>
<dbReference type="PANTHER" id="PTHR10584">
    <property type="entry name" value="SUGAR KINASE"/>
    <property type="match status" value="1"/>
</dbReference>
<feature type="binding site" evidence="12">
    <location>
        <position position="214"/>
    </location>
    <ligand>
        <name>ATP</name>
        <dbReference type="ChEBI" id="CHEBI:30616"/>
    </ligand>
</feature>
<organism evidence="15 16">
    <name type="scientific">Corynebacterium lowii</name>
    <dbReference type="NCBI Taxonomy" id="1544413"/>
    <lineage>
        <taxon>Bacteria</taxon>
        <taxon>Bacillati</taxon>
        <taxon>Actinomycetota</taxon>
        <taxon>Actinomycetes</taxon>
        <taxon>Mycobacteriales</taxon>
        <taxon>Corynebacteriaceae</taxon>
        <taxon>Corynebacterium</taxon>
    </lineage>
</organism>
<dbReference type="PROSITE" id="PS00584">
    <property type="entry name" value="PFKB_KINASES_2"/>
    <property type="match status" value="1"/>
</dbReference>
<dbReference type="SUPFAM" id="SSF53613">
    <property type="entry name" value="Ribokinase-like"/>
    <property type="match status" value="1"/>
</dbReference>
<evidence type="ECO:0000256" key="1">
    <source>
        <dbReference type="ARBA" id="ARBA00005380"/>
    </source>
</evidence>
<gene>
    <name evidence="12 15" type="primary">rbsK</name>
    <name evidence="15" type="ORF">Clow_01115</name>
</gene>
<proteinExistence type="inferred from homology"/>
<feature type="binding site" evidence="12">
    <location>
        <begin position="252"/>
        <end position="257"/>
    </location>
    <ligand>
        <name>ATP</name>
        <dbReference type="ChEBI" id="CHEBI:30616"/>
    </ligand>
</feature>
<evidence type="ECO:0000256" key="7">
    <source>
        <dbReference type="ARBA" id="ARBA00022777"/>
    </source>
</evidence>
<accession>A0A0Q1AJB7</accession>
<feature type="binding site" evidence="12">
    <location>
        <position position="317"/>
    </location>
    <ligand>
        <name>K(+)</name>
        <dbReference type="ChEBI" id="CHEBI:29103"/>
    </ligand>
</feature>
<comment type="similarity">
    <text evidence="1">Belongs to the carbohydrate kinase pfkB family.</text>
</comment>
<evidence type="ECO:0000313" key="15">
    <source>
        <dbReference type="EMBL" id="KQB86904.1"/>
    </source>
</evidence>
<evidence type="ECO:0000313" key="16">
    <source>
        <dbReference type="Proteomes" id="UP000050488"/>
    </source>
</evidence>
<keyword evidence="4 12" id="KW-0808">Transferase</keyword>
<dbReference type="GO" id="GO:0046872">
    <property type="term" value="F:metal ion binding"/>
    <property type="evidence" value="ECO:0007669"/>
    <property type="project" value="UniProtKB-KW"/>
</dbReference>
<feature type="binding site" evidence="12">
    <location>
        <position position="171"/>
    </location>
    <ligand>
        <name>substrate</name>
    </ligand>
</feature>
<comment type="pathway">
    <text evidence="12">Carbohydrate metabolism; D-ribose degradation; D-ribose 5-phosphate from beta-D-ribopyranose: step 2/2.</text>
</comment>
<dbReference type="CDD" id="cd01174">
    <property type="entry name" value="ribokinase"/>
    <property type="match status" value="1"/>
</dbReference>
<evidence type="ECO:0000256" key="3">
    <source>
        <dbReference type="ARBA" id="ARBA00016943"/>
    </source>
</evidence>
<evidence type="ECO:0000256" key="8">
    <source>
        <dbReference type="ARBA" id="ARBA00022840"/>
    </source>
</evidence>
<keyword evidence="12" id="KW-0963">Cytoplasm</keyword>
<dbReference type="GO" id="GO:0005524">
    <property type="term" value="F:ATP binding"/>
    <property type="evidence" value="ECO:0007669"/>
    <property type="project" value="UniProtKB-UniRule"/>
</dbReference>
<evidence type="ECO:0000256" key="4">
    <source>
        <dbReference type="ARBA" id="ARBA00022679"/>
    </source>
</evidence>
<dbReference type="STRING" id="1544413.Clow_01115"/>
<feature type="region of interest" description="Disordered" evidence="13">
    <location>
        <begin position="1"/>
        <end position="33"/>
    </location>
</feature>
<feature type="binding site" evidence="12">
    <location>
        <begin position="71"/>
        <end position="75"/>
    </location>
    <ligand>
        <name>substrate</name>
    </ligand>
</feature>
<keyword evidence="8 12" id="KW-0067">ATP-binding</keyword>
<evidence type="ECO:0000259" key="14">
    <source>
        <dbReference type="Pfam" id="PF00294"/>
    </source>
</evidence>
<dbReference type="HAMAP" id="MF_01987">
    <property type="entry name" value="Ribokinase"/>
    <property type="match status" value="1"/>
</dbReference>
<dbReference type="InterPro" id="IPR011877">
    <property type="entry name" value="Ribokinase"/>
</dbReference>
<evidence type="ECO:0000256" key="6">
    <source>
        <dbReference type="ARBA" id="ARBA00022741"/>
    </source>
</evidence>
<protein>
    <recommendedName>
        <fullName evidence="3 12">Ribokinase</fullName>
        <shortName evidence="12">RK</shortName>
        <ecNumber evidence="2 12">2.7.1.15</ecNumber>
    </recommendedName>
</protein>
<keyword evidence="6 12" id="KW-0547">Nucleotide-binding</keyword>
<feature type="binding site" evidence="12">
    <location>
        <begin position="283"/>
        <end position="284"/>
    </location>
    <ligand>
        <name>ATP</name>
        <dbReference type="ChEBI" id="CHEBI:30616"/>
    </ligand>
</feature>
<dbReference type="PANTHER" id="PTHR10584:SF166">
    <property type="entry name" value="RIBOKINASE"/>
    <property type="match status" value="1"/>
</dbReference>
<dbReference type="EMBL" id="LKEV01000002">
    <property type="protein sequence ID" value="KQB86904.1"/>
    <property type="molecule type" value="Genomic_DNA"/>
</dbReference>
<dbReference type="PATRIC" id="fig|1544413.3.peg.1120"/>
<comment type="caution">
    <text evidence="12">Lacks conserved residue(s) required for the propagation of feature annotation.</text>
</comment>
<name>A0A0Q1AJB7_9CORY</name>